<feature type="compositionally biased region" description="Polar residues" evidence="4">
    <location>
        <begin position="189"/>
        <end position="202"/>
    </location>
</feature>
<dbReference type="InterPro" id="IPR011989">
    <property type="entry name" value="ARM-like"/>
</dbReference>
<evidence type="ECO:0000313" key="8">
    <source>
        <dbReference type="EMBL" id="KAL1302295.1"/>
    </source>
</evidence>
<accession>A0ABR3P7Z8</accession>
<dbReference type="Proteomes" id="UP001562354">
    <property type="component" value="Unassembled WGS sequence"/>
</dbReference>
<evidence type="ECO:0000313" key="9">
    <source>
        <dbReference type="Proteomes" id="UP001562354"/>
    </source>
</evidence>
<evidence type="ECO:0000256" key="1">
    <source>
        <dbReference type="ARBA" id="ARBA00008140"/>
    </source>
</evidence>
<gene>
    <name evidence="8" type="ORF">AAFC00_002712</name>
</gene>
<evidence type="ECO:0000256" key="3">
    <source>
        <dbReference type="ARBA" id="ARBA00022801"/>
    </source>
</evidence>
<dbReference type="EMBL" id="JBFMKM010000012">
    <property type="protein sequence ID" value="KAL1302295.1"/>
    <property type="molecule type" value="Genomic_DNA"/>
</dbReference>
<feature type="domain" description="PUL" evidence="6">
    <location>
        <begin position="386"/>
        <end position="695"/>
    </location>
</feature>
<dbReference type="GeneID" id="95976414"/>
<dbReference type="InterPro" id="IPR013766">
    <property type="entry name" value="Thioredoxin_domain"/>
</dbReference>
<name>A0ABR3P7Z8_9PEZI</name>
<dbReference type="Pfam" id="PF05903">
    <property type="entry name" value="Peptidase_C97"/>
    <property type="match status" value="1"/>
</dbReference>
<dbReference type="PROSITE" id="PS51352">
    <property type="entry name" value="THIOREDOXIN_2"/>
    <property type="match status" value="1"/>
</dbReference>
<feature type="compositionally biased region" description="Polar residues" evidence="4">
    <location>
        <begin position="239"/>
        <end position="255"/>
    </location>
</feature>
<evidence type="ECO:0000256" key="4">
    <source>
        <dbReference type="SAM" id="MobiDB-lite"/>
    </source>
</evidence>
<dbReference type="PANTHER" id="PTHR12378:SF7">
    <property type="entry name" value="DESUMOYLATING ISOPEPTIDASE 1"/>
    <property type="match status" value="1"/>
</dbReference>
<dbReference type="InterPro" id="IPR042266">
    <property type="entry name" value="PPPDE_sf"/>
</dbReference>
<dbReference type="PROSITE" id="PS51396">
    <property type="entry name" value="PUL"/>
    <property type="match status" value="1"/>
</dbReference>
<dbReference type="Pfam" id="PF00085">
    <property type="entry name" value="Thioredoxin"/>
    <property type="match status" value="1"/>
</dbReference>
<protein>
    <recommendedName>
        <fullName evidence="10">Thioredoxin</fullName>
    </recommendedName>
</protein>
<dbReference type="Gene3D" id="1.25.10.10">
    <property type="entry name" value="Leucine-rich Repeat Variant"/>
    <property type="match status" value="1"/>
</dbReference>
<sequence>MDVELYVYDLSKGLARVMSMGLVGIQIDAVYHTSIVLGGVEYFYGAGVQTCLPGQTHHGQPMEIIKLDKTELPMDVVLSYLESLKELYTYENYDLFSHNCNNFTHDFSMFLVGKGIPEHITSLPSQVLNTPFGAMIKNQLDSSMRSVTQAAVPPEKNPMVQAEAAAARRDRNQQNGTSTPSKGDAAQTAVETTVKQALQQQADPPHKQPRKLEVRSGGSIAHASEPATLKHPRKLEVRNGTSSEDAQSADTSNGDGTPPRKHPRKLEVRDEQRAASAVGSVRNITQFSTLDDLLSKAKEGCAVVFFTSSTCAPCKIAYPTYDALAAENEKIPFVKVDINQAHEIAMKYQIRATPTFMTFLHGKKDNEWSGADPSKLRANVGLLIQQAYPPHPHLQIRTPTLQFGSLKPVSFSKIPPLDKLTAKMGDKAKDPVVAEIKTFLSDRRAEGSSNAPLPDLPAVATFMRNAPKAISVDNLFTAYDLMRCTLLDPRVSGWFAEESGRGDSETLAVLFSHVLSLIDQDKCPYNLRLVTIQLASNLFTSPLFAKTVMKSQGQGQLPTLMTKLACESLLAEPDKPAVRSAASSLAFNLTSTNHRIRREEDREALQEASQVELAAGLLELLSTETPTEKTKEVNSEALRTALTSFGYLVYCAPRAGEVADLCAALDAKATVGGLINSVKEVEKVAKEIVELLGRFRFLS</sequence>
<feature type="domain" description="Thioredoxin" evidence="5">
    <location>
        <begin position="237"/>
        <end position="385"/>
    </location>
</feature>
<feature type="region of interest" description="Disordered" evidence="4">
    <location>
        <begin position="145"/>
        <end position="278"/>
    </location>
</feature>
<feature type="domain" description="PPPDE" evidence="7">
    <location>
        <begin position="1"/>
        <end position="141"/>
    </location>
</feature>
<proteinExistence type="inferred from homology"/>
<reference evidence="8 9" key="1">
    <citation type="submission" date="2024-07" db="EMBL/GenBank/DDBJ databases">
        <title>Draft sequence of the Neodothiora populina.</title>
        <authorList>
            <person name="Drown D.D."/>
            <person name="Schuette U.S."/>
            <person name="Buechlein A.B."/>
            <person name="Rusch D.R."/>
            <person name="Winton L.W."/>
            <person name="Adams G.A."/>
        </authorList>
    </citation>
    <scope>NUCLEOTIDE SEQUENCE [LARGE SCALE GENOMIC DNA]</scope>
    <source>
        <strain evidence="8 9">CPC 39397</strain>
    </source>
</reference>
<comment type="similarity">
    <text evidence="1">Belongs to the DeSI family.</text>
</comment>
<dbReference type="PROSITE" id="PS51858">
    <property type="entry name" value="PPPDE"/>
    <property type="match status" value="1"/>
</dbReference>
<evidence type="ECO:0000259" key="6">
    <source>
        <dbReference type="PROSITE" id="PS51396"/>
    </source>
</evidence>
<dbReference type="SMART" id="SM01179">
    <property type="entry name" value="DUF862"/>
    <property type="match status" value="1"/>
</dbReference>
<feature type="compositionally biased region" description="Basic and acidic residues" evidence="4">
    <location>
        <begin position="204"/>
        <end position="214"/>
    </location>
</feature>
<evidence type="ECO:0000259" key="7">
    <source>
        <dbReference type="PROSITE" id="PS51858"/>
    </source>
</evidence>
<dbReference type="InterPro" id="IPR013535">
    <property type="entry name" value="PUL_dom"/>
</dbReference>
<evidence type="ECO:0000256" key="2">
    <source>
        <dbReference type="ARBA" id="ARBA00022670"/>
    </source>
</evidence>
<keyword evidence="9" id="KW-1185">Reference proteome</keyword>
<dbReference type="CDD" id="cd02947">
    <property type="entry name" value="TRX_family"/>
    <property type="match status" value="1"/>
</dbReference>
<evidence type="ECO:0000259" key="5">
    <source>
        <dbReference type="PROSITE" id="PS51352"/>
    </source>
</evidence>
<dbReference type="Gene3D" id="3.90.1720.30">
    <property type="entry name" value="PPPDE domains"/>
    <property type="match status" value="1"/>
</dbReference>
<dbReference type="PANTHER" id="PTHR12378">
    <property type="entry name" value="DESUMOYLATING ISOPEPTIDASE"/>
    <property type="match status" value="1"/>
</dbReference>
<comment type="caution">
    <text evidence="8">The sequence shown here is derived from an EMBL/GenBank/DDBJ whole genome shotgun (WGS) entry which is preliminary data.</text>
</comment>
<keyword evidence="2" id="KW-0645">Protease</keyword>
<dbReference type="InterPro" id="IPR008580">
    <property type="entry name" value="PPPDE_dom"/>
</dbReference>
<organism evidence="8 9">
    <name type="scientific">Neodothiora populina</name>
    <dbReference type="NCBI Taxonomy" id="2781224"/>
    <lineage>
        <taxon>Eukaryota</taxon>
        <taxon>Fungi</taxon>
        <taxon>Dikarya</taxon>
        <taxon>Ascomycota</taxon>
        <taxon>Pezizomycotina</taxon>
        <taxon>Dothideomycetes</taxon>
        <taxon>Dothideomycetidae</taxon>
        <taxon>Dothideales</taxon>
        <taxon>Dothioraceae</taxon>
        <taxon>Neodothiora</taxon>
    </lineage>
</organism>
<dbReference type="SUPFAM" id="SSF52833">
    <property type="entry name" value="Thioredoxin-like"/>
    <property type="match status" value="1"/>
</dbReference>
<keyword evidence="3" id="KW-0378">Hydrolase</keyword>
<dbReference type="Pfam" id="PF08324">
    <property type="entry name" value="PUL"/>
    <property type="match status" value="1"/>
</dbReference>
<dbReference type="InterPro" id="IPR036249">
    <property type="entry name" value="Thioredoxin-like_sf"/>
</dbReference>
<evidence type="ECO:0008006" key="10">
    <source>
        <dbReference type="Google" id="ProtNLM"/>
    </source>
</evidence>
<dbReference type="RefSeq" id="XP_069198571.1">
    <property type="nucleotide sequence ID" value="XM_069342065.1"/>
</dbReference>
<dbReference type="Gene3D" id="3.40.30.10">
    <property type="entry name" value="Glutaredoxin"/>
    <property type="match status" value="1"/>
</dbReference>